<accession>A0A2G5BH52</accession>
<evidence type="ECO:0000256" key="2">
    <source>
        <dbReference type="ARBA" id="ARBA00022723"/>
    </source>
</evidence>
<feature type="binding site" evidence="5">
    <location>
        <position position="598"/>
    </location>
    <ligand>
        <name>Fe cation</name>
        <dbReference type="ChEBI" id="CHEBI:24875"/>
        <note>catalytic</note>
    </ligand>
</feature>
<feature type="binding site" evidence="5">
    <location>
        <position position="806"/>
    </location>
    <ligand>
        <name>Fe cation</name>
        <dbReference type="ChEBI" id="CHEBI:24875"/>
        <note>catalytic</note>
    </ligand>
</feature>
<dbReference type="STRING" id="763665.A0A2G5BH52"/>
<comment type="similarity">
    <text evidence="1">Belongs to the carotenoid oxygenase family.</text>
</comment>
<feature type="binding site" evidence="5">
    <location>
        <position position="530"/>
    </location>
    <ligand>
        <name>Fe cation</name>
        <dbReference type="ChEBI" id="CHEBI:24875"/>
        <note>catalytic</note>
    </ligand>
</feature>
<proteinExistence type="inferred from homology"/>
<dbReference type="PANTHER" id="PTHR10543">
    <property type="entry name" value="BETA-CAROTENE DIOXYGENASE"/>
    <property type="match status" value="1"/>
</dbReference>
<feature type="region of interest" description="Disordered" evidence="6">
    <location>
        <begin position="1"/>
        <end position="104"/>
    </location>
</feature>
<evidence type="ECO:0000313" key="8">
    <source>
        <dbReference type="Proteomes" id="UP000242474"/>
    </source>
</evidence>
<evidence type="ECO:0000256" key="6">
    <source>
        <dbReference type="SAM" id="MobiDB-lite"/>
    </source>
</evidence>
<sequence>MTEDTVDSSVSSEQKQQRPVVPDETVTAATVTATIAPTTAQSASTDNNTDDFSHKSPGSHPPPAPVVDTEDTKSEAETASDLKAAVVHATEGDSDSEKNDSKNRNALIDSVANTLQDTNISDNARIDTVVADAAEIKPWSPGGSARTSKDNPLSPNANGISRTSSKQPALSHPLQGGLSPAEAASAILLKDTDGSRIYGSRTVHGSGESEGTAFSPPMRNSGSPRSTGSHRGAHVEITEMISDGDSDAVEDREERQRRLFRAAERRRIQRDQIQQNNVSSEDIEIMRSGLSNAREFIGTSELHILNGTFPDGLRGSLYLLGPGRFDIKYNVQRELEQATRMFTFDHIMDALPLLTKISFDPNAKSIVHCSRLIAKQAANRVQMEHGVTTKVPGALYLSDTNQTALSRFIPKSTHHVSPEGECCSQDIQLFVPLQGSNQTIVCTNHVGALQNIDPIDLHPRATIDLKNINSAFKGAISCPHMQYDSNTREHFTVLQDVGFRSTTYTVISISEAQPEGYVVASFTAQASVLHSFAITQDYVIVPVYPYNVPMGGMAYRWSDSLLETLTFNHSQPVFFYVISREYRRVQCVYRAPAFFALHQINAVQEVATDSVSIDMVTYSDDTILRRLRVSYLRKPGAGFSIPAGVVRRFQLNGITMEATRYVGSRGNLSIIAPAHPLVLRSEPIELARINPMVAAQPYTYLYGLSHTERLRMQPNQQQSGATIYNCIVKLNINDASVPPQIWSRTHCYPSEPVFVPRSDKEDDGFVLSVFFDSMRITSCLLVLDAKSFKEIMIAQLPAAIPISFGHGKFAI</sequence>
<feature type="binding site" evidence="5">
    <location>
        <position position="480"/>
    </location>
    <ligand>
        <name>Fe cation</name>
        <dbReference type="ChEBI" id="CHEBI:24875"/>
        <note>catalytic</note>
    </ligand>
</feature>
<name>A0A2G5BH52_COERN</name>
<dbReference type="AlphaFoldDB" id="A0A2G5BH52"/>
<keyword evidence="3" id="KW-0560">Oxidoreductase</keyword>
<evidence type="ECO:0000256" key="1">
    <source>
        <dbReference type="ARBA" id="ARBA00006787"/>
    </source>
</evidence>
<gene>
    <name evidence="7" type="ORF">COEREDRAFT_79821</name>
</gene>
<evidence type="ECO:0000256" key="3">
    <source>
        <dbReference type="ARBA" id="ARBA00023002"/>
    </source>
</evidence>
<reference evidence="7 8" key="1">
    <citation type="journal article" date="2015" name="Genome Biol. Evol.">
        <title>Phylogenomic analyses indicate that early fungi evolved digesting cell walls of algal ancestors of land plants.</title>
        <authorList>
            <person name="Chang Y."/>
            <person name="Wang S."/>
            <person name="Sekimoto S."/>
            <person name="Aerts A.L."/>
            <person name="Choi C."/>
            <person name="Clum A."/>
            <person name="LaButti K.M."/>
            <person name="Lindquist E.A."/>
            <person name="Yee Ngan C."/>
            <person name="Ohm R.A."/>
            <person name="Salamov A.A."/>
            <person name="Grigoriev I.V."/>
            <person name="Spatafora J.W."/>
            <person name="Berbee M.L."/>
        </authorList>
    </citation>
    <scope>NUCLEOTIDE SEQUENCE [LARGE SCALE GENOMIC DNA]</scope>
    <source>
        <strain evidence="7 8">NRRL 1564</strain>
    </source>
</reference>
<evidence type="ECO:0000256" key="4">
    <source>
        <dbReference type="ARBA" id="ARBA00023004"/>
    </source>
</evidence>
<dbReference type="Proteomes" id="UP000242474">
    <property type="component" value="Unassembled WGS sequence"/>
</dbReference>
<dbReference type="GO" id="GO:0046872">
    <property type="term" value="F:metal ion binding"/>
    <property type="evidence" value="ECO:0007669"/>
    <property type="project" value="UniProtKB-KW"/>
</dbReference>
<feature type="region of interest" description="Disordered" evidence="6">
    <location>
        <begin position="137"/>
        <end position="178"/>
    </location>
</feature>
<comment type="cofactor">
    <cofactor evidence="5">
        <name>Fe(2+)</name>
        <dbReference type="ChEBI" id="CHEBI:29033"/>
    </cofactor>
    <text evidence="5">Binds 1 Fe(2+) ion per subunit.</text>
</comment>
<feature type="region of interest" description="Disordered" evidence="6">
    <location>
        <begin position="197"/>
        <end position="231"/>
    </location>
</feature>
<feature type="compositionally biased region" description="Polar residues" evidence="6">
    <location>
        <begin position="150"/>
        <end position="168"/>
    </location>
</feature>
<dbReference type="GO" id="GO:0016121">
    <property type="term" value="P:carotene catabolic process"/>
    <property type="evidence" value="ECO:0007669"/>
    <property type="project" value="TreeGrafter"/>
</dbReference>
<organism evidence="7 8">
    <name type="scientific">Coemansia reversa (strain ATCC 12441 / NRRL 1564)</name>
    <dbReference type="NCBI Taxonomy" id="763665"/>
    <lineage>
        <taxon>Eukaryota</taxon>
        <taxon>Fungi</taxon>
        <taxon>Fungi incertae sedis</taxon>
        <taxon>Zoopagomycota</taxon>
        <taxon>Kickxellomycotina</taxon>
        <taxon>Kickxellomycetes</taxon>
        <taxon>Kickxellales</taxon>
        <taxon>Kickxellaceae</taxon>
        <taxon>Coemansia</taxon>
    </lineage>
</organism>
<keyword evidence="2 5" id="KW-0479">Metal-binding</keyword>
<dbReference type="PANTHER" id="PTHR10543:SF24">
    <property type="entry name" value="CAROTENOID ISOMEROOXYGENASE"/>
    <property type="match status" value="1"/>
</dbReference>
<keyword evidence="4 5" id="KW-0408">Iron</keyword>
<keyword evidence="8" id="KW-1185">Reference proteome</keyword>
<feature type="compositionally biased region" description="Low complexity" evidence="6">
    <location>
        <begin position="19"/>
        <end position="40"/>
    </location>
</feature>
<dbReference type="InterPro" id="IPR004294">
    <property type="entry name" value="Carotenoid_Oase"/>
</dbReference>
<feature type="compositionally biased region" description="Polar residues" evidence="6">
    <location>
        <begin position="218"/>
        <end position="229"/>
    </location>
</feature>
<evidence type="ECO:0000313" key="7">
    <source>
        <dbReference type="EMBL" id="PIA18333.1"/>
    </source>
</evidence>
<dbReference type="Pfam" id="PF03055">
    <property type="entry name" value="RPE65"/>
    <property type="match status" value="1"/>
</dbReference>
<protein>
    <submittedName>
        <fullName evidence="7">Uncharacterized protein</fullName>
    </submittedName>
</protein>
<dbReference type="OrthoDB" id="407010at2759"/>
<dbReference type="EMBL" id="KZ303490">
    <property type="protein sequence ID" value="PIA18333.1"/>
    <property type="molecule type" value="Genomic_DNA"/>
</dbReference>
<evidence type="ECO:0000256" key="5">
    <source>
        <dbReference type="PIRSR" id="PIRSR604294-1"/>
    </source>
</evidence>
<dbReference type="GO" id="GO:0010436">
    <property type="term" value="F:carotenoid dioxygenase activity"/>
    <property type="evidence" value="ECO:0007669"/>
    <property type="project" value="TreeGrafter"/>
</dbReference>